<evidence type="ECO:0000256" key="8">
    <source>
        <dbReference type="ARBA" id="ARBA00023163"/>
    </source>
</evidence>
<comment type="similarity">
    <text evidence="2">Belongs to the histone deacetylase family. HD type 2 subfamily.</text>
</comment>
<dbReference type="InterPro" id="IPR023801">
    <property type="entry name" value="His_deacetylse_dom"/>
</dbReference>
<evidence type="ECO:0000256" key="6">
    <source>
        <dbReference type="ARBA" id="ARBA00022853"/>
    </source>
</evidence>
<comment type="subcellular location">
    <subcellularLocation>
        <location evidence="1">Nucleus</location>
    </subcellularLocation>
</comment>
<keyword evidence="6" id="KW-0156">Chromatin regulator</keyword>
<proteinExistence type="inferred from homology"/>
<keyword evidence="8" id="KW-0804">Transcription</keyword>
<evidence type="ECO:0000313" key="11">
    <source>
        <dbReference type="EMBL" id="KAJ3222473.1"/>
    </source>
</evidence>
<evidence type="ECO:0000256" key="7">
    <source>
        <dbReference type="ARBA" id="ARBA00023015"/>
    </source>
</evidence>
<sequence length="414" mass="46524">MKLGTGLFYDVRMLHHINLFQEEHPECPERIKLTFNSLKEKDILSRCTRIHLTPTPGLFSERNKTEMELITSAHSEDHYNRIRATTIENFSELKETTHIDHKDDVYFCRETFLSAKISVLGVITLCEAVWNNTVENGIAIVRYLNITSEFVINICLTRPPGHHAEYNEVATRVMQKKYGIKKILIVDWDIHHGNGTQAEFYEDPSVLYISIHRYDNGEFYPHSPNASLRNIGEGAGVGRNINIPWNGNGYGDADYINAFNKIVLPVSAEFDPELIIGKKNKGFIMLTERLLLVSAGFDAAMGDTLGGCNVSPEGFAEMTLMLKQLAGGKIVLALEGGYCIEALIESIAACTLVLLGDTLEKPNVSLGANDEAVDVVEQVIEEISPYWRCMQQLKVYEDMDVVSEVISEEFNENN</sequence>
<keyword evidence="7" id="KW-0805">Transcription regulation</keyword>
<keyword evidence="9" id="KW-0539">Nucleus</keyword>
<dbReference type="Gene3D" id="3.40.800.20">
    <property type="entry name" value="Histone deacetylase domain"/>
    <property type="match status" value="1"/>
</dbReference>
<feature type="domain" description="Histone deacetylase" evidence="10">
    <location>
        <begin position="289"/>
        <end position="353"/>
    </location>
</feature>
<dbReference type="PANTHER" id="PTHR10625:SF5">
    <property type="entry name" value="HISTONE DEACETYLASE"/>
    <property type="match status" value="1"/>
</dbReference>
<dbReference type="GO" id="GO:0141221">
    <property type="term" value="F:histone deacetylase activity, hydrolytic mechanism"/>
    <property type="evidence" value="ECO:0007669"/>
    <property type="project" value="UniProtKB-EC"/>
</dbReference>
<keyword evidence="12" id="KW-1185">Reference proteome</keyword>
<dbReference type="Proteomes" id="UP001211065">
    <property type="component" value="Unassembled WGS sequence"/>
</dbReference>
<dbReference type="Pfam" id="PF00850">
    <property type="entry name" value="Hist_deacetyl"/>
    <property type="match status" value="2"/>
</dbReference>
<keyword evidence="5" id="KW-0378">Hydrolase</keyword>
<dbReference type="EC" id="3.5.1.98" evidence="3"/>
<keyword evidence="4" id="KW-0678">Repressor</keyword>
<name>A0AAD5Y0V2_9FUNG</name>
<gene>
    <name evidence="11" type="primary">HDA1</name>
    <name evidence="11" type="ORF">HK099_002279</name>
</gene>
<evidence type="ECO:0000313" key="12">
    <source>
        <dbReference type="Proteomes" id="UP001211065"/>
    </source>
</evidence>
<organism evidence="11 12">
    <name type="scientific">Clydaea vesicula</name>
    <dbReference type="NCBI Taxonomy" id="447962"/>
    <lineage>
        <taxon>Eukaryota</taxon>
        <taxon>Fungi</taxon>
        <taxon>Fungi incertae sedis</taxon>
        <taxon>Chytridiomycota</taxon>
        <taxon>Chytridiomycota incertae sedis</taxon>
        <taxon>Chytridiomycetes</taxon>
        <taxon>Lobulomycetales</taxon>
        <taxon>Lobulomycetaceae</taxon>
        <taxon>Clydaea</taxon>
    </lineage>
</organism>
<evidence type="ECO:0000259" key="10">
    <source>
        <dbReference type="Pfam" id="PF00850"/>
    </source>
</evidence>
<dbReference type="InterPro" id="IPR023696">
    <property type="entry name" value="Ureohydrolase_dom_sf"/>
</dbReference>
<protein>
    <recommendedName>
        <fullName evidence="3">histone deacetylase</fullName>
        <ecNumber evidence="3">3.5.1.98</ecNumber>
    </recommendedName>
</protein>
<reference evidence="11" key="1">
    <citation type="submission" date="2020-05" db="EMBL/GenBank/DDBJ databases">
        <title>Phylogenomic resolution of chytrid fungi.</title>
        <authorList>
            <person name="Stajich J.E."/>
            <person name="Amses K."/>
            <person name="Simmons R."/>
            <person name="Seto K."/>
            <person name="Myers J."/>
            <person name="Bonds A."/>
            <person name="Quandt C.A."/>
            <person name="Barry K."/>
            <person name="Liu P."/>
            <person name="Grigoriev I."/>
            <person name="Longcore J.E."/>
            <person name="James T.Y."/>
        </authorList>
    </citation>
    <scope>NUCLEOTIDE SEQUENCE</scope>
    <source>
        <strain evidence="11">JEL0476</strain>
    </source>
</reference>
<dbReference type="EMBL" id="JADGJW010000174">
    <property type="protein sequence ID" value="KAJ3222473.1"/>
    <property type="molecule type" value="Genomic_DNA"/>
</dbReference>
<dbReference type="GO" id="GO:0040029">
    <property type="term" value="P:epigenetic regulation of gene expression"/>
    <property type="evidence" value="ECO:0007669"/>
    <property type="project" value="TreeGrafter"/>
</dbReference>
<comment type="caution">
    <text evidence="11">The sequence shown here is derived from an EMBL/GenBank/DDBJ whole genome shotgun (WGS) entry which is preliminary data.</text>
</comment>
<dbReference type="InterPro" id="IPR037138">
    <property type="entry name" value="His_deacetylse_dom_sf"/>
</dbReference>
<feature type="domain" description="Histone deacetylase" evidence="10">
    <location>
        <begin position="24"/>
        <end position="276"/>
    </location>
</feature>
<accession>A0AAD5Y0V2</accession>
<dbReference type="PANTHER" id="PTHR10625">
    <property type="entry name" value="HISTONE DEACETYLASE HDAC1-RELATED"/>
    <property type="match status" value="1"/>
</dbReference>
<dbReference type="SUPFAM" id="SSF52768">
    <property type="entry name" value="Arginase/deacetylase"/>
    <property type="match status" value="1"/>
</dbReference>
<evidence type="ECO:0000256" key="2">
    <source>
        <dbReference type="ARBA" id="ARBA00007738"/>
    </source>
</evidence>
<evidence type="ECO:0000256" key="5">
    <source>
        <dbReference type="ARBA" id="ARBA00022801"/>
    </source>
</evidence>
<evidence type="ECO:0000256" key="3">
    <source>
        <dbReference type="ARBA" id="ARBA00012111"/>
    </source>
</evidence>
<dbReference type="GO" id="GO:0000118">
    <property type="term" value="C:histone deacetylase complex"/>
    <property type="evidence" value="ECO:0007669"/>
    <property type="project" value="TreeGrafter"/>
</dbReference>
<evidence type="ECO:0000256" key="4">
    <source>
        <dbReference type="ARBA" id="ARBA00022491"/>
    </source>
</evidence>
<evidence type="ECO:0000256" key="1">
    <source>
        <dbReference type="ARBA" id="ARBA00004123"/>
    </source>
</evidence>
<evidence type="ECO:0000256" key="9">
    <source>
        <dbReference type="ARBA" id="ARBA00023242"/>
    </source>
</evidence>
<dbReference type="AlphaFoldDB" id="A0AAD5Y0V2"/>